<protein>
    <submittedName>
        <fullName evidence="2">Uncharacterized protein</fullName>
    </submittedName>
</protein>
<dbReference type="RefSeq" id="WP_092019006.1">
    <property type="nucleotide sequence ID" value="NZ_FOXH01000015.1"/>
</dbReference>
<reference evidence="2 3" key="1">
    <citation type="submission" date="2016-10" db="EMBL/GenBank/DDBJ databases">
        <authorList>
            <person name="de Groot N.N."/>
        </authorList>
    </citation>
    <scope>NUCLEOTIDE SEQUENCE [LARGE SCALE GENOMIC DNA]</scope>
    <source>
        <strain evidence="3">E92,LMG 26720,CCM 7988</strain>
    </source>
</reference>
<keyword evidence="3" id="KW-1185">Reference proteome</keyword>
<dbReference type="AlphaFoldDB" id="A0A1I5XJU3"/>
<evidence type="ECO:0000256" key="1">
    <source>
        <dbReference type="ARBA" id="ARBA00022729"/>
    </source>
</evidence>
<dbReference type="EMBL" id="FOXH01000015">
    <property type="protein sequence ID" value="SFQ32252.1"/>
    <property type="molecule type" value="Genomic_DNA"/>
</dbReference>
<accession>A0A1I5XJU3</accession>
<dbReference type="STRING" id="1079859.SAMN04515674_11522"/>
<organism evidence="2 3">
    <name type="scientific">Pseudarcicella hirudinis</name>
    <dbReference type="NCBI Taxonomy" id="1079859"/>
    <lineage>
        <taxon>Bacteria</taxon>
        <taxon>Pseudomonadati</taxon>
        <taxon>Bacteroidota</taxon>
        <taxon>Cytophagia</taxon>
        <taxon>Cytophagales</taxon>
        <taxon>Flectobacillaceae</taxon>
        <taxon>Pseudarcicella</taxon>
    </lineage>
</organism>
<keyword evidence="1" id="KW-0732">Signal</keyword>
<gene>
    <name evidence="2" type="ORF">SAMN04515674_11522</name>
</gene>
<evidence type="ECO:0000313" key="2">
    <source>
        <dbReference type="EMBL" id="SFQ32252.1"/>
    </source>
</evidence>
<sequence>MKYIQYLFLSLLFCISSCTKKPKLEGFDLEKWQADKGGCKGDRVQMIEQLKALKQELKGVSSNDMEDYLGKPDIQQLADRNQEYYVYFLDKGTHCEDIKKHSDAPTIAIRFSAMGLATEVTFQKGTP</sequence>
<name>A0A1I5XJU3_9BACT</name>
<evidence type="ECO:0000313" key="3">
    <source>
        <dbReference type="Proteomes" id="UP000199306"/>
    </source>
</evidence>
<proteinExistence type="predicted"/>
<dbReference type="OrthoDB" id="981332at2"/>
<dbReference type="Gene3D" id="3.30.1450.10">
    <property type="match status" value="1"/>
</dbReference>
<dbReference type="Proteomes" id="UP000199306">
    <property type="component" value="Unassembled WGS sequence"/>
</dbReference>
<dbReference type="InterPro" id="IPR037873">
    <property type="entry name" value="BamE-like"/>
</dbReference>